<protein>
    <submittedName>
        <fullName evidence="2">Uncharacterized protein</fullName>
    </submittedName>
</protein>
<evidence type="ECO:0000313" key="3">
    <source>
        <dbReference type="Proteomes" id="UP000248544"/>
    </source>
</evidence>
<keyword evidence="3" id="KW-1185">Reference proteome</keyword>
<dbReference type="EMBL" id="POUA01000049">
    <property type="protein sequence ID" value="PZG51059.1"/>
    <property type="molecule type" value="Genomic_DNA"/>
</dbReference>
<accession>A0A2W2H892</accession>
<proteinExistence type="predicted"/>
<comment type="caution">
    <text evidence="2">The sequence shown here is derived from an EMBL/GenBank/DDBJ whole genome shotgun (WGS) entry which is preliminary data.</text>
</comment>
<feature type="signal peptide" evidence="1">
    <location>
        <begin position="1"/>
        <end position="30"/>
    </location>
</feature>
<sequence length="100" mass="10195">MSLRRQLATVAGSAALALGAAVLAPSPAMAAPTGCTAWLSNGHAHSSCTGGTGQHSVAVTQWHPYAGVILVTGPWKAAGEVSSVRLPPYETRRVFTNVQG</sequence>
<dbReference type="PROSITE" id="PS51318">
    <property type="entry name" value="TAT"/>
    <property type="match status" value="1"/>
</dbReference>
<evidence type="ECO:0000256" key="1">
    <source>
        <dbReference type="SAM" id="SignalP"/>
    </source>
</evidence>
<dbReference type="InterPro" id="IPR006311">
    <property type="entry name" value="TAT_signal"/>
</dbReference>
<evidence type="ECO:0000313" key="2">
    <source>
        <dbReference type="EMBL" id="PZG51059.1"/>
    </source>
</evidence>
<gene>
    <name evidence="2" type="ORF">C1I98_09290</name>
</gene>
<organism evidence="2 3">
    <name type="scientific">Spongiactinospora gelatinilytica</name>
    <dbReference type="NCBI Taxonomy" id="2666298"/>
    <lineage>
        <taxon>Bacteria</taxon>
        <taxon>Bacillati</taxon>
        <taxon>Actinomycetota</taxon>
        <taxon>Actinomycetes</taxon>
        <taxon>Streptosporangiales</taxon>
        <taxon>Streptosporangiaceae</taxon>
        <taxon>Spongiactinospora</taxon>
    </lineage>
</organism>
<keyword evidence="1" id="KW-0732">Signal</keyword>
<reference evidence="2 3" key="1">
    <citation type="submission" date="2018-01" db="EMBL/GenBank/DDBJ databases">
        <title>Draft genome sequence of Sphaerisporangium sp. 7K107.</title>
        <authorList>
            <person name="Sahin N."/>
            <person name="Saygin H."/>
            <person name="Ay H."/>
        </authorList>
    </citation>
    <scope>NUCLEOTIDE SEQUENCE [LARGE SCALE GENOMIC DNA]</scope>
    <source>
        <strain evidence="2 3">7K107</strain>
    </source>
</reference>
<feature type="chain" id="PRO_5015851598" evidence="1">
    <location>
        <begin position="31"/>
        <end position="100"/>
    </location>
</feature>
<name>A0A2W2H892_9ACTN</name>
<dbReference type="RefSeq" id="WP_111166676.1">
    <property type="nucleotide sequence ID" value="NZ_POUA01000049.1"/>
</dbReference>
<dbReference type="Proteomes" id="UP000248544">
    <property type="component" value="Unassembled WGS sequence"/>
</dbReference>
<dbReference type="AlphaFoldDB" id="A0A2W2H892"/>